<sequence>VRTCTCTRTRTRICRSRWPRRAATTGAGRGDPDRRGSHPHLVRLAGTARRTRRSGPRRRRLALRGRRRCSVTGSRSNRRVRRDRLPRHRRGPTGGARPRRRRRPRAGRAGHRADGQRRQPLRGPARAGGGPGPAGVGAARGRRRGAPAGRRPARCRPLRRRPAPADHRRHRARRGHRAATGTRPDTRLGGGHRRGRVRAAFRHGVADLAGRPRRVLPGERRGHRAGRRSSRAPRAGLHRVAGPARHRPGRTHHGHPRQLAVRRRHLTGTAAHRLRAARPAAPRRRDRVTAPQHLRLRRHRRNRPCPRPGRLGHRRDLRRGVRQGFDRRPRPSAGHARHGDGPSRRPTTRPEPSDPM</sequence>
<feature type="compositionally biased region" description="Basic residues" evidence="1">
    <location>
        <begin position="244"/>
        <end position="286"/>
    </location>
</feature>
<name>A0A6J4IY62_9ACTN</name>
<evidence type="ECO:0000256" key="1">
    <source>
        <dbReference type="SAM" id="MobiDB-lite"/>
    </source>
</evidence>
<feature type="region of interest" description="Disordered" evidence="1">
    <location>
        <begin position="17"/>
        <end position="356"/>
    </location>
</feature>
<accession>A0A6J4IY62</accession>
<feature type="compositionally biased region" description="Basic residues" evidence="1">
    <location>
        <begin position="190"/>
        <end position="201"/>
    </location>
</feature>
<dbReference type="AlphaFoldDB" id="A0A6J4IY62"/>
<protein>
    <submittedName>
        <fullName evidence="2">Uncharacterized protein</fullName>
    </submittedName>
</protein>
<feature type="non-terminal residue" evidence="2">
    <location>
        <position position="356"/>
    </location>
</feature>
<proteinExistence type="predicted"/>
<feature type="compositionally biased region" description="Basic residues" evidence="1">
    <location>
        <begin position="76"/>
        <end position="110"/>
    </location>
</feature>
<organism evidence="2">
    <name type="scientific">uncultured Blastococcus sp</name>
    <dbReference type="NCBI Taxonomy" id="217144"/>
    <lineage>
        <taxon>Bacteria</taxon>
        <taxon>Bacillati</taxon>
        <taxon>Actinomycetota</taxon>
        <taxon>Actinomycetes</taxon>
        <taxon>Geodermatophilales</taxon>
        <taxon>Geodermatophilaceae</taxon>
        <taxon>Blastococcus</taxon>
        <taxon>environmental samples</taxon>
    </lineage>
</organism>
<gene>
    <name evidence="2" type="ORF">AVDCRST_MAG52-2839</name>
</gene>
<feature type="compositionally biased region" description="Gly residues" evidence="1">
    <location>
        <begin position="126"/>
        <end position="135"/>
    </location>
</feature>
<feature type="compositionally biased region" description="Basic residues" evidence="1">
    <location>
        <begin position="140"/>
        <end position="177"/>
    </location>
</feature>
<dbReference type="EMBL" id="CADCTN010000200">
    <property type="protein sequence ID" value="CAA9265470.1"/>
    <property type="molecule type" value="Genomic_DNA"/>
</dbReference>
<feature type="non-terminal residue" evidence="2">
    <location>
        <position position="1"/>
    </location>
</feature>
<reference evidence="2" key="1">
    <citation type="submission" date="2020-02" db="EMBL/GenBank/DDBJ databases">
        <authorList>
            <person name="Meier V. D."/>
        </authorList>
    </citation>
    <scope>NUCLEOTIDE SEQUENCE</scope>
    <source>
        <strain evidence="2">AVDCRST_MAG52</strain>
    </source>
</reference>
<feature type="compositionally biased region" description="Basic residues" evidence="1">
    <location>
        <begin position="221"/>
        <end position="231"/>
    </location>
</feature>
<feature type="compositionally biased region" description="Basic residues" evidence="1">
    <location>
        <begin position="49"/>
        <end position="69"/>
    </location>
</feature>
<feature type="compositionally biased region" description="Basic residues" evidence="1">
    <location>
        <begin position="294"/>
        <end position="321"/>
    </location>
</feature>
<evidence type="ECO:0000313" key="2">
    <source>
        <dbReference type="EMBL" id="CAA9265470.1"/>
    </source>
</evidence>